<dbReference type="STRING" id="145388.A0A0D2NRL4"/>
<keyword evidence="5 6" id="KW-0472">Membrane</keyword>
<dbReference type="RefSeq" id="XP_013905960.1">
    <property type="nucleotide sequence ID" value="XM_014050506.1"/>
</dbReference>
<dbReference type="Pfam" id="PF03073">
    <property type="entry name" value="TspO_MBR"/>
    <property type="match status" value="1"/>
</dbReference>
<evidence type="ECO:0000256" key="5">
    <source>
        <dbReference type="ARBA" id="ARBA00023136"/>
    </source>
</evidence>
<reference evidence="7 8" key="1">
    <citation type="journal article" date="2013" name="BMC Genomics">
        <title>Reconstruction of the lipid metabolism for the microalga Monoraphidium neglectum from its genome sequence reveals characteristics suitable for biofuel production.</title>
        <authorList>
            <person name="Bogen C."/>
            <person name="Al-Dilaimi A."/>
            <person name="Albersmeier A."/>
            <person name="Wichmann J."/>
            <person name="Grundmann M."/>
            <person name="Rupp O."/>
            <person name="Lauersen K.J."/>
            <person name="Blifernez-Klassen O."/>
            <person name="Kalinowski J."/>
            <person name="Goesmann A."/>
            <person name="Mussgnug J.H."/>
            <person name="Kruse O."/>
        </authorList>
    </citation>
    <scope>NUCLEOTIDE SEQUENCE [LARGE SCALE GENOMIC DNA]</scope>
    <source>
        <strain evidence="7 8">SAG 48.87</strain>
    </source>
</reference>
<dbReference type="EMBL" id="KK100313">
    <property type="protein sequence ID" value="KIZ06941.1"/>
    <property type="molecule type" value="Genomic_DNA"/>
</dbReference>
<dbReference type="AlphaFoldDB" id="A0A0D2NRL4"/>
<dbReference type="FunFam" id="1.20.1260.100:FF:000001">
    <property type="entry name" value="translocator protein 2"/>
    <property type="match status" value="1"/>
</dbReference>
<evidence type="ECO:0000313" key="8">
    <source>
        <dbReference type="Proteomes" id="UP000054498"/>
    </source>
</evidence>
<comment type="similarity">
    <text evidence="2">Belongs to the TspO/BZRP family.</text>
</comment>
<dbReference type="KEGG" id="mng:MNEG_1014"/>
<proteinExistence type="inferred from homology"/>
<evidence type="ECO:0000313" key="7">
    <source>
        <dbReference type="EMBL" id="KIZ06941.1"/>
    </source>
</evidence>
<keyword evidence="8" id="KW-1185">Reference proteome</keyword>
<dbReference type="GO" id="GO:0033013">
    <property type="term" value="P:tetrapyrrole metabolic process"/>
    <property type="evidence" value="ECO:0007669"/>
    <property type="project" value="UniProtKB-ARBA"/>
</dbReference>
<dbReference type="PANTHER" id="PTHR10057:SF0">
    <property type="entry name" value="TRANSLOCATOR PROTEIN"/>
    <property type="match status" value="1"/>
</dbReference>
<dbReference type="InterPro" id="IPR038330">
    <property type="entry name" value="TspO/MBR-related_sf"/>
</dbReference>
<feature type="transmembrane region" description="Helical" evidence="6">
    <location>
        <begin position="129"/>
        <end position="152"/>
    </location>
</feature>
<dbReference type="InterPro" id="IPR004307">
    <property type="entry name" value="TspO_MBR"/>
</dbReference>
<keyword evidence="3 6" id="KW-0812">Transmembrane</keyword>
<dbReference type="OrthoDB" id="8841220at2759"/>
<dbReference type="CDD" id="cd15904">
    <property type="entry name" value="TSPO_MBR"/>
    <property type="match status" value="1"/>
</dbReference>
<name>A0A0D2NRL4_9CHLO</name>
<evidence type="ECO:0000256" key="1">
    <source>
        <dbReference type="ARBA" id="ARBA00004141"/>
    </source>
</evidence>
<keyword evidence="4 6" id="KW-1133">Transmembrane helix</keyword>
<accession>A0A0D2NRL4</accession>
<organism evidence="7 8">
    <name type="scientific">Monoraphidium neglectum</name>
    <dbReference type="NCBI Taxonomy" id="145388"/>
    <lineage>
        <taxon>Eukaryota</taxon>
        <taxon>Viridiplantae</taxon>
        <taxon>Chlorophyta</taxon>
        <taxon>core chlorophytes</taxon>
        <taxon>Chlorophyceae</taxon>
        <taxon>CS clade</taxon>
        <taxon>Sphaeropleales</taxon>
        <taxon>Selenastraceae</taxon>
        <taxon>Monoraphidium</taxon>
    </lineage>
</organism>
<dbReference type="GeneID" id="25727272"/>
<evidence type="ECO:0000256" key="3">
    <source>
        <dbReference type="ARBA" id="ARBA00022692"/>
    </source>
</evidence>
<gene>
    <name evidence="7" type="ORF">MNEG_1014</name>
</gene>
<dbReference type="PANTHER" id="PTHR10057">
    <property type="entry name" value="PERIPHERAL-TYPE BENZODIAZEPINE RECEPTOR"/>
    <property type="match status" value="1"/>
</dbReference>
<evidence type="ECO:0000256" key="2">
    <source>
        <dbReference type="ARBA" id="ARBA00007524"/>
    </source>
</evidence>
<evidence type="ECO:0000256" key="6">
    <source>
        <dbReference type="SAM" id="Phobius"/>
    </source>
</evidence>
<dbReference type="GO" id="GO:0016020">
    <property type="term" value="C:membrane"/>
    <property type="evidence" value="ECO:0007669"/>
    <property type="project" value="UniProtKB-SubCell"/>
</dbReference>
<sequence>MSFVKDLAKRFQPEGLESLPKADLGLLGAGVVVFGVQRLVPTYDNTYYKEVLKKPNWTPPNWVFPAVWIPLKLLQSVSLWLVIKKAPSNQALTLPLLLFGTHLALGNYWNWVFFGQRQLKPSLKVMGAFWLSIAGSIAAFNPISPLASLLFAPTQVWVTIAAKLNYDIVKLNENKVA</sequence>
<feature type="transmembrane region" description="Helical" evidence="6">
    <location>
        <begin position="90"/>
        <end position="109"/>
    </location>
</feature>
<evidence type="ECO:0000256" key="4">
    <source>
        <dbReference type="ARBA" id="ARBA00022989"/>
    </source>
</evidence>
<comment type="subcellular location">
    <subcellularLocation>
        <location evidence="1">Membrane</location>
        <topology evidence="1">Multi-pass membrane protein</topology>
    </subcellularLocation>
</comment>
<dbReference type="Proteomes" id="UP000054498">
    <property type="component" value="Unassembled WGS sequence"/>
</dbReference>
<dbReference type="PIRSF" id="PIRSF005859">
    <property type="entry name" value="PBR"/>
    <property type="match status" value="1"/>
</dbReference>
<dbReference type="Gene3D" id="1.20.1260.100">
    <property type="entry name" value="TspO/MBR protein"/>
    <property type="match status" value="1"/>
</dbReference>
<protein>
    <submittedName>
        <fullName evidence="7">Tryptophan-rich sensory protein</fullName>
    </submittedName>
</protein>